<reference evidence="1 2" key="1">
    <citation type="submission" date="2016-07" db="EMBL/GenBank/DDBJ databases">
        <title>Pervasive Adenine N6-methylation of Active Genes in Fungi.</title>
        <authorList>
            <consortium name="DOE Joint Genome Institute"/>
            <person name="Mondo S.J."/>
            <person name="Dannebaum R.O."/>
            <person name="Kuo R.C."/>
            <person name="Labutti K."/>
            <person name="Haridas S."/>
            <person name="Kuo A."/>
            <person name="Salamov A."/>
            <person name="Ahrendt S.R."/>
            <person name="Lipzen A."/>
            <person name="Sullivan W."/>
            <person name="Andreopoulos W.B."/>
            <person name="Clum A."/>
            <person name="Lindquist E."/>
            <person name="Daum C."/>
            <person name="Ramamoorthy G.K."/>
            <person name="Gryganskyi A."/>
            <person name="Culley D."/>
            <person name="Magnuson J.K."/>
            <person name="James T.Y."/>
            <person name="O'Malley M.A."/>
            <person name="Stajich J.E."/>
            <person name="Spatafora J.W."/>
            <person name="Visel A."/>
            <person name="Grigoriev I.V."/>
        </authorList>
    </citation>
    <scope>NUCLEOTIDE SEQUENCE [LARGE SCALE GENOMIC DNA]</scope>
    <source>
        <strain evidence="1 2">62-1032</strain>
    </source>
</reference>
<dbReference type="Proteomes" id="UP000193467">
    <property type="component" value="Unassembled WGS sequence"/>
</dbReference>
<protein>
    <submittedName>
        <fullName evidence="1">Uncharacterized protein</fullName>
    </submittedName>
</protein>
<dbReference type="AlphaFoldDB" id="A0A1Y2F050"/>
<accession>A0A1Y2F050</accession>
<keyword evidence="2" id="KW-1185">Reference proteome</keyword>
<proteinExistence type="predicted"/>
<comment type="caution">
    <text evidence="1">The sequence shown here is derived from an EMBL/GenBank/DDBJ whole genome shotgun (WGS) entry which is preliminary data.</text>
</comment>
<organism evidence="1 2">
    <name type="scientific">Leucosporidium creatinivorum</name>
    <dbReference type="NCBI Taxonomy" id="106004"/>
    <lineage>
        <taxon>Eukaryota</taxon>
        <taxon>Fungi</taxon>
        <taxon>Dikarya</taxon>
        <taxon>Basidiomycota</taxon>
        <taxon>Pucciniomycotina</taxon>
        <taxon>Microbotryomycetes</taxon>
        <taxon>Leucosporidiales</taxon>
        <taxon>Leucosporidium</taxon>
    </lineage>
</organism>
<evidence type="ECO:0000313" key="2">
    <source>
        <dbReference type="Proteomes" id="UP000193467"/>
    </source>
</evidence>
<evidence type="ECO:0000313" key="1">
    <source>
        <dbReference type="EMBL" id="ORY77271.1"/>
    </source>
</evidence>
<gene>
    <name evidence="1" type="ORF">BCR35DRAFT_332649</name>
</gene>
<name>A0A1Y2F050_9BASI</name>
<dbReference type="InParanoid" id="A0A1Y2F050"/>
<sequence>MPISVDEYAAQFAHRTPAEAFGRPSRPLTKEKILELLEFSTAVAHCWISKEEGVEPLFPGASEEVKMLAQQVLDRDNHMRAIIAELPARVRSPFGGREREDLRFLGTFYGTWEDRHNTRPFVMLMFHWEAAVEAYDYISEINRKALHSAVNENQLDARLFVGWQHFHDPNINAWERGKTLLAAHKYEVRIHEAAARRGILLHSLAHVPSLTSRQSARTGVSQAALRQRWA</sequence>
<dbReference type="EMBL" id="MCGR01000032">
    <property type="protein sequence ID" value="ORY77271.1"/>
    <property type="molecule type" value="Genomic_DNA"/>
</dbReference>